<evidence type="ECO:0000313" key="2">
    <source>
        <dbReference type="Proteomes" id="UP000324222"/>
    </source>
</evidence>
<evidence type="ECO:0000313" key="1">
    <source>
        <dbReference type="EMBL" id="MPC29156.1"/>
    </source>
</evidence>
<gene>
    <name evidence="1" type="ORF">E2C01_022376</name>
</gene>
<protein>
    <submittedName>
        <fullName evidence="1">Uncharacterized protein</fullName>
    </submittedName>
</protein>
<dbReference type="AlphaFoldDB" id="A0A5B7E7I3"/>
<dbReference type="Proteomes" id="UP000324222">
    <property type="component" value="Unassembled WGS sequence"/>
</dbReference>
<accession>A0A5B7E7I3</accession>
<organism evidence="1 2">
    <name type="scientific">Portunus trituberculatus</name>
    <name type="common">Swimming crab</name>
    <name type="synonym">Neptunus trituberculatus</name>
    <dbReference type="NCBI Taxonomy" id="210409"/>
    <lineage>
        <taxon>Eukaryota</taxon>
        <taxon>Metazoa</taxon>
        <taxon>Ecdysozoa</taxon>
        <taxon>Arthropoda</taxon>
        <taxon>Crustacea</taxon>
        <taxon>Multicrustacea</taxon>
        <taxon>Malacostraca</taxon>
        <taxon>Eumalacostraca</taxon>
        <taxon>Eucarida</taxon>
        <taxon>Decapoda</taxon>
        <taxon>Pleocyemata</taxon>
        <taxon>Brachyura</taxon>
        <taxon>Eubrachyura</taxon>
        <taxon>Portunoidea</taxon>
        <taxon>Portunidae</taxon>
        <taxon>Portuninae</taxon>
        <taxon>Portunus</taxon>
    </lineage>
</organism>
<reference evidence="1 2" key="1">
    <citation type="submission" date="2019-05" db="EMBL/GenBank/DDBJ databases">
        <title>Another draft genome of Portunus trituberculatus and its Hox gene families provides insights of decapod evolution.</title>
        <authorList>
            <person name="Jeong J.-H."/>
            <person name="Song I."/>
            <person name="Kim S."/>
            <person name="Choi T."/>
            <person name="Kim D."/>
            <person name="Ryu S."/>
            <person name="Kim W."/>
        </authorList>
    </citation>
    <scope>NUCLEOTIDE SEQUENCE [LARGE SCALE GENOMIC DNA]</scope>
    <source>
        <tissue evidence="1">Muscle</tissue>
    </source>
</reference>
<name>A0A5B7E7I3_PORTR</name>
<proteinExistence type="predicted"/>
<keyword evidence="2" id="KW-1185">Reference proteome</keyword>
<sequence>MLSSGPGDLFQAACGGGGGGGGQLTVTPWPQVPSATRATVSTGKGGAVAGVRQYTRLVRHTHAHWYTRVIAARISPHAATEEHTTVPARLLTHTACWPVGVLTPTPTPVSCYC</sequence>
<dbReference type="EMBL" id="VSRR010002024">
    <property type="protein sequence ID" value="MPC29156.1"/>
    <property type="molecule type" value="Genomic_DNA"/>
</dbReference>
<comment type="caution">
    <text evidence="1">The sequence shown here is derived from an EMBL/GenBank/DDBJ whole genome shotgun (WGS) entry which is preliminary data.</text>
</comment>